<dbReference type="EMBL" id="BQNB010010407">
    <property type="protein sequence ID" value="GJS76867.1"/>
    <property type="molecule type" value="Genomic_DNA"/>
</dbReference>
<evidence type="ECO:0000256" key="1">
    <source>
        <dbReference type="SAM" id="MobiDB-lite"/>
    </source>
</evidence>
<reference evidence="2" key="2">
    <citation type="submission" date="2022-01" db="EMBL/GenBank/DDBJ databases">
        <authorList>
            <person name="Yamashiro T."/>
            <person name="Shiraishi A."/>
            <person name="Satake H."/>
            <person name="Nakayama K."/>
        </authorList>
    </citation>
    <scope>NUCLEOTIDE SEQUENCE</scope>
</reference>
<proteinExistence type="predicted"/>
<accession>A0ABQ4YIT3</accession>
<protein>
    <submittedName>
        <fullName evidence="2">Uncharacterized protein</fullName>
    </submittedName>
</protein>
<feature type="region of interest" description="Disordered" evidence="1">
    <location>
        <begin position="1"/>
        <end position="55"/>
    </location>
</feature>
<organism evidence="2 3">
    <name type="scientific">Tanacetum coccineum</name>
    <dbReference type="NCBI Taxonomy" id="301880"/>
    <lineage>
        <taxon>Eukaryota</taxon>
        <taxon>Viridiplantae</taxon>
        <taxon>Streptophyta</taxon>
        <taxon>Embryophyta</taxon>
        <taxon>Tracheophyta</taxon>
        <taxon>Spermatophyta</taxon>
        <taxon>Magnoliopsida</taxon>
        <taxon>eudicotyledons</taxon>
        <taxon>Gunneridae</taxon>
        <taxon>Pentapetalae</taxon>
        <taxon>asterids</taxon>
        <taxon>campanulids</taxon>
        <taxon>Asterales</taxon>
        <taxon>Asteraceae</taxon>
        <taxon>Asteroideae</taxon>
        <taxon>Anthemideae</taxon>
        <taxon>Anthemidinae</taxon>
        <taxon>Tanacetum</taxon>
    </lineage>
</organism>
<name>A0ABQ4YIT3_9ASTR</name>
<reference evidence="2" key="1">
    <citation type="journal article" date="2022" name="Int. J. Mol. Sci.">
        <title>Draft Genome of Tanacetum Coccineum: Genomic Comparison of Closely Related Tanacetum-Family Plants.</title>
        <authorList>
            <person name="Yamashiro T."/>
            <person name="Shiraishi A."/>
            <person name="Nakayama K."/>
            <person name="Satake H."/>
        </authorList>
    </citation>
    <scope>NUCLEOTIDE SEQUENCE</scope>
</reference>
<gene>
    <name evidence="2" type="ORF">Tco_0726748</name>
</gene>
<sequence>MKLRIEARVNEEQNHEHERLQNLGNPRHTTKNKAHEKGRGEPPHKTIHLISPPPYAPPPAVASRISALGYTHKALFLEKDYRILNFFVISDENGSKVSFTGDLAATKPRKETTPVDEGITRKSEIGIQLKGGMEGISSLIVRDIQYQSFISGSKSFTPLSGRARIGCDAIDIIDVLTVKRIVITRRIIIVGIKEKSQNDLLKLQEGWNCHKKAHHTCCRKYPRTHLGSGQGSTLISSFSGIVLRWSSPILRELSGFTGPVSGVIANVYSSSFIITSCCRRQRHDSVWDRY</sequence>
<feature type="compositionally biased region" description="Basic and acidic residues" evidence="1">
    <location>
        <begin position="33"/>
        <end position="44"/>
    </location>
</feature>
<evidence type="ECO:0000313" key="2">
    <source>
        <dbReference type="EMBL" id="GJS76867.1"/>
    </source>
</evidence>
<evidence type="ECO:0000313" key="3">
    <source>
        <dbReference type="Proteomes" id="UP001151760"/>
    </source>
</evidence>
<comment type="caution">
    <text evidence="2">The sequence shown here is derived from an EMBL/GenBank/DDBJ whole genome shotgun (WGS) entry which is preliminary data.</text>
</comment>
<feature type="compositionally biased region" description="Basic and acidic residues" evidence="1">
    <location>
        <begin position="1"/>
        <end position="20"/>
    </location>
</feature>
<keyword evidence="3" id="KW-1185">Reference proteome</keyword>
<dbReference type="Proteomes" id="UP001151760">
    <property type="component" value="Unassembled WGS sequence"/>
</dbReference>